<name>A0A836KM27_9TRYP</name>
<evidence type="ECO:0000313" key="3">
    <source>
        <dbReference type="Proteomes" id="UP000673552"/>
    </source>
</evidence>
<evidence type="ECO:0000313" key="2">
    <source>
        <dbReference type="EMBL" id="KAG5479376.1"/>
    </source>
</evidence>
<sequence length="451" mass="47603">MLRCIAYTSLPRDPQEVRLLHHTSGGVVIAAVRYAQSPSPLFFTVVEMAAPNEQALPLRVVHVRVPRPATVVSAITLVRSADGAGIYVIVQAAEKTNVDAAPASVTSYVYRRQVVTDDEENGDGNEEHDHAAEDDVVSSPATSVAPAATRVRYQRLPRAFANADSVTWTAAAAFYPSESMLADGSSSVDAGVIPTGAFITASGGGACSGGADTQLQLWQLCSTRVTLEATWRVPALAGFAVQQILTLPGTQDVALLRYHNSVIEVNLAALRHACAYGSTVTGNAFLSRTWRWSAHEQLTACSVKDALLYAGTEGGAVLVWDLRKPTSTATVAGSCGGSPPLCSFALKAPITGLYAPYATGFITCDASGGVRDWRERGEAGVGESLNEEAEEGALRDVAGMAAAAATTQFPYRLRPPLEMPTGEEGYVSLDGHDNFAAMVGESGRLCLYFCD</sequence>
<dbReference type="AlphaFoldDB" id="A0A836KM27"/>
<dbReference type="SUPFAM" id="SSF50978">
    <property type="entry name" value="WD40 repeat-like"/>
    <property type="match status" value="1"/>
</dbReference>
<dbReference type="Proteomes" id="UP000673552">
    <property type="component" value="Chromosome 21"/>
</dbReference>
<dbReference type="EMBL" id="JAFEUZ010000021">
    <property type="protein sequence ID" value="KAG5479376.1"/>
    <property type="molecule type" value="Genomic_DNA"/>
</dbReference>
<proteinExistence type="predicted"/>
<protein>
    <recommendedName>
        <fullName evidence="4">Guanine nucleotide-binding protein subunit beta-like protein</fullName>
    </recommendedName>
</protein>
<dbReference type="InterPro" id="IPR036322">
    <property type="entry name" value="WD40_repeat_dom_sf"/>
</dbReference>
<organism evidence="2 3">
    <name type="scientific">Leishmania martiniquensis</name>
    <dbReference type="NCBI Taxonomy" id="1580590"/>
    <lineage>
        <taxon>Eukaryota</taxon>
        <taxon>Discoba</taxon>
        <taxon>Euglenozoa</taxon>
        <taxon>Kinetoplastea</taxon>
        <taxon>Metakinetoplastina</taxon>
        <taxon>Trypanosomatida</taxon>
        <taxon>Trypanosomatidae</taxon>
        <taxon>Leishmaniinae</taxon>
        <taxon>Leishmania</taxon>
    </lineage>
</organism>
<dbReference type="GeneID" id="92514646"/>
<keyword evidence="3" id="KW-1185">Reference proteome</keyword>
<feature type="region of interest" description="Disordered" evidence="1">
    <location>
        <begin position="118"/>
        <end position="142"/>
    </location>
</feature>
<comment type="caution">
    <text evidence="2">The sequence shown here is derived from an EMBL/GenBank/DDBJ whole genome shotgun (WGS) entry which is preliminary data.</text>
</comment>
<dbReference type="RefSeq" id="XP_067178931.1">
    <property type="nucleotide sequence ID" value="XM_067322134.1"/>
</dbReference>
<dbReference type="OrthoDB" id="63070at2759"/>
<dbReference type="KEGG" id="lmat:92514646"/>
<accession>A0A836KM27</accession>
<evidence type="ECO:0008006" key="4">
    <source>
        <dbReference type="Google" id="ProtNLM"/>
    </source>
</evidence>
<gene>
    <name evidence="2" type="ORF">LSCM1_04636</name>
</gene>
<evidence type="ECO:0000256" key="1">
    <source>
        <dbReference type="SAM" id="MobiDB-lite"/>
    </source>
</evidence>
<reference evidence="2 3" key="1">
    <citation type="submission" date="2021-03" db="EMBL/GenBank/DDBJ databases">
        <title>Leishmania (Mundinia) martiniquensis Genome sequencing and assembly.</title>
        <authorList>
            <person name="Almutairi H."/>
            <person name="Gatherer D."/>
        </authorList>
    </citation>
    <scope>NUCLEOTIDE SEQUENCE [LARGE SCALE GENOMIC DNA]</scope>
    <source>
        <strain evidence="2">LSCM1</strain>
    </source>
</reference>